<name>A0A2U8W3U3_9HYPH</name>
<dbReference type="EMBL" id="CP029550">
    <property type="protein sequence ID" value="AWN40739.1"/>
    <property type="molecule type" value="Genomic_DNA"/>
</dbReference>
<dbReference type="GO" id="GO:0000150">
    <property type="term" value="F:DNA strand exchange activity"/>
    <property type="evidence" value="ECO:0007669"/>
    <property type="project" value="InterPro"/>
</dbReference>
<evidence type="ECO:0000313" key="3">
    <source>
        <dbReference type="Proteomes" id="UP000245926"/>
    </source>
</evidence>
<sequence>MESGVDRLALDMRQANRFTLHIMVAVAEQGARAVSERTRAALAAANMRGMQMGKNAAALNTKRGERADDYAARLRPVLIELQAKGITSVRRTADALNKRGVPTITGGQWHPTTVQRVLERLNSQVAQ</sequence>
<feature type="domain" description="Recombinase" evidence="1">
    <location>
        <begin position="87"/>
        <end position="119"/>
    </location>
</feature>
<dbReference type="Pfam" id="PF07508">
    <property type="entry name" value="Recombinase"/>
    <property type="match status" value="1"/>
</dbReference>
<gene>
    <name evidence="2" type="ORF">DK389_09640</name>
</gene>
<dbReference type="Proteomes" id="UP000245926">
    <property type="component" value="Chromosome"/>
</dbReference>
<dbReference type="AlphaFoldDB" id="A0A2U8W3U3"/>
<reference evidence="3" key="1">
    <citation type="submission" date="2018-05" db="EMBL/GenBank/DDBJ databases">
        <title>Complete Genome Sequence of Methylobacterium sp. 17SD2-17.</title>
        <authorList>
            <person name="Srinivasan S."/>
        </authorList>
    </citation>
    <scope>NUCLEOTIDE SEQUENCE [LARGE SCALE GENOMIC DNA]</scope>
    <source>
        <strain evidence="3">17SD2-17</strain>
    </source>
</reference>
<proteinExistence type="predicted"/>
<dbReference type="InterPro" id="IPR011109">
    <property type="entry name" value="DNA_bind_recombinase_dom"/>
</dbReference>
<dbReference type="OrthoDB" id="2290206at2"/>
<evidence type="ECO:0000259" key="1">
    <source>
        <dbReference type="Pfam" id="PF07508"/>
    </source>
</evidence>
<dbReference type="RefSeq" id="WP_109889147.1">
    <property type="nucleotide sequence ID" value="NZ_CP029550.1"/>
</dbReference>
<dbReference type="GO" id="GO:0003677">
    <property type="term" value="F:DNA binding"/>
    <property type="evidence" value="ECO:0007669"/>
    <property type="project" value="InterPro"/>
</dbReference>
<dbReference type="KEGG" id="mets:DK389_09640"/>
<accession>A0A2U8W3U3</accession>
<protein>
    <recommendedName>
        <fullName evidence="1">Recombinase domain-containing protein</fullName>
    </recommendedName>
</protein>
<evidence type="ECO:0000313" key="2">
    <source>
        <dbReference type="EMBL" id="AWN40739.1"/>
    </source>
</evidence>
<organism evidence="2 3">
    <name type="scientific">Methylobacterium durans</name>
    <dbReference type="NCBI Taxonomy" id="2202825"/>
    <lineage>
        <taxon>Bacteria</taxon>
        <taxon>Pseudomonadati</taxon>
        <taxon>Pseudomonadota</taxon>
        <taxon>Alphaproteobacteria</taxon>
        <taxon>Hyphomicrobiales</taxon>
        <taxon>Methylobacteriaceae</taxon>
        <taxon>Methylobacterium</taxon>
    </lineage>
</organism>
<keyword evidence="3" id="KW-1185">Reference proteome</keyword>